<dbReference type="RefSeq" id="XP_028542088.1">
    <property type="nucleotide sequence ID" value="XM_028686287.1"/>
</dbReference>
<proteinExistence type="predicted"/>
<feature type="region of interest" description="Disordered" evidence="1">
    <location>
        <begin position="55"/>
        <end position="79"/>
    </location>
</feature>
<keyword evidence="3" id="KW-1185">Reference proteome</keyword>
<gene>
    <name evidence="2" type="ORF">PGO_040990</name>
</gene>
<evidence type="ECO:0000313" key="2">
    <source>
        <dbReference type="EMBL" id="GAW79499.1"/>
    </source>
</evidence>
<evidence type="ECO:0000313" key="3">
    <source>
        <dbReference type="Proteomes" id="UP000195521"/>
    </source>
</evidence>
<organism evidence="2 3">
    <name type="scientific">Plasmodium gonderi</name>
    <dbReference type="NCBI Taxonomy" id="77519"/>
    <lineage>
        <taxon>Eukaryota</taxon>
        <taxon>Sar</taxon>
        <taxon>Alveolata</taxon>
        <taxon>Apicomplexa</taxon>
        <taxon>Aconoidasida</taxon>
        <taxon>Haemosporida</taxon>
        <taxon>Plasmodiidae</taxon>
        <taxon>Plasmodium</taxon>
        <taxon>Plasmodium (Plasmodium)</taxon>
    </lineage>
</organism>
<reference evidence="3" key="1">
    <citation type="submission" date="2017-04" db="EMBL/GenBank/DDBJ databases">
        <title>Plasmodium gonderi genome.</title>
        <authorList>
            <person name="Arisue N."/>
            <person name="Honma H."/>
            <person name="Kawai S."/>
            <person name="Tougan T."/>
            <person name="Tanabe K."/>
            <person name="Horii T."/>
        </authorList>
    </citation>
    <scope>NUCLEOTIDE SEQUENCE [LARGE SCALE GENOMIC DNA]</scope>
    <source>
        <strain evidence="3">ATCC 30045</strain>
    </source>
</reference>
<dbReference type="EMBL" id="BDQF01000004">
    <property type="protein sequence ID" value="GAW79499.1"/>
    <property type="molecule type" value="Genomic_DNA"/>
</dbReference>
<dbReference type="GeneID" id="39746210"/>
<dbReference type="AlphaFoldDB" id="A0A1Y1JAF2"/>
<dbReference type="Proteomes" id="UP000195521">
    <property type="component" value="Unassembled WGS sequence"/>
</dbReference>
<comment type="caution">
    <text evidence="2">The sequence shown here is derived from an EMBL/GenBank/DDBJ whole genome shotgun (WGS) entry which is preliminary data.</text>
</comment>
<evidence type="ECO:0000256" key="1">
    <source>
        <dbReference type="SAM" id="MobiDB-lite"/>
    </source>
</evidence>
<protein>
    <submittedName>
        <fullName evidence="2">Uncharacterized protein</fullName>
    </submittedName>
</protein>
<name>A0A1Y1JAF2_PLAGO</name>
<dbReference type="OMA" id="HYAYDSH"/>
<dbReference type="OrthoDB" id="377417at2759"/>
<accession>A0A1Y1JAF2</accession>
<feature type="compositionally biased region" description="Polar residues" evidence="1">
    <location>
        <begin position="297"/>
        <end position="307"/>
    </location>
</feature>
<sequence>MKSGQNEKIMDYLSCPLDDVVNREKKSGRNSFLNINNSRKNNYKASFFKKKDLTQSSSGYRGRGGGGGRSRFTSRPGSFKKPFFSNRLINKKFNNYKNKKLYTGGRDYFKSRPSSYNSHYTYDNHKIPYKNKNFFNRRNINNIVKSPGTTYRGSSSSIAKIKPRKIFKKAAPPPRTTVISSNLNSYQSVHAPRPRFNNLNISLYRNKRVITANNNIIKSTTNPSLKRSNVSTVNKSKVVRKGIQKTTIKTKTRKGVTGSKFKPLNKYFLSKIKIVTSLNKIPSPLKEQKDTEVNLPESLNNPSARKD</sequence>
<feature type="region of interest" description="Disordered" evidence="1">
    <location>
        <begin position="285"/>
        <end position="307"/>
    </location>
</feature>